<reference evidence="1" key="1">
    <citation type="submission" date="2020-08" db="EMBL/GenBank/DDBJ databases">
        <title>Multicomponent nature underlies the extraordinary mechanical properties of spider dragline silk.</title>
        <authorList>
            <person name="Kono N."/>
            <person name="Nakamura H."/>
            <person name="Mori M."/>
            <person name="Yoshida Y."/>
            <person name="Ohtoshi R."/>
            <person name="Malay A.D."/>
            <person name="Moran D.A.P."/>
            <person name="Tomita M."/>
            <person name="Numata K."/>
            <person name="Arakawa K."/>
        </authorList>
    </citation>
    <scope>NUCLEOTIDE SEQUENCE</scope>
</reference>
<protein>
    <submittedName>
        <fullName evidence="1">Uncharacterized protein</fullName>
    </submittedName>
</protein>
<proteinExistence type="predicted"/>
<evidence type="ECO:0000313" key="1">
    <source>
        <dbReference type="EMBL" id="GFU02610.1"/>
    </source>
</evidence>
<comment type="caution">
    <text evidence="1">The sequence shown here is derived from an EMBL/GenBank/DDBJ whole genome shotgun (WGS) entry which is preliminary data.</text>
</comment>
<evidence type="ECO:0000313" key="2">
    <source>
        <dbReference type="Proteomes" id="UP000887013"/>
    </source>
</evidence>
<organism evidence="1 2">
    <name type="scientific">Nephila pilipes</name>
    <name type="common">Giant wood spider</name>
    <name type="synonym">Nephila maculata</name>
    <dbReference type="NCBI Taxonomy" id="299642"/>
    <lineage>
        <taxon>Eukaryota</taxon>
        <taxon>Metazoa</taxon>
        <taxon>Ecdysozoa</taxon>
        <taxon>Arthropoda</taxon>
        <taxon>Chelicerata</taxon>
        <taxon>Arachnida</taxon>
        <taxon>Araneae</taxon>
        <taxon>Araneomorphae</taxon>
        <taxon>Entelegynae</taxon>
        <taxon>Araneoidea</taxon>
        <taxon>Nephilidae</taxon>
        <taxon>Nephila</taxon>
    </lineage>
</organism>
<keyword evidence="2" id="KW-1185">Reference proteome</keyword>
<name>A0A8X6Q270_NEPPI</name>
<accession>A0A8X6Q270</accession>
<sequence>MDPSNILHLSPGSELISFHEALELTDHRQAAHCSIYTPCSTPVLQHYVSSALISSQTLQMHFSTFEWKKHAGGGNEA</sequence>
<gene>
    <name evidence="1" type="ORF">NPIL_298611</name>
</gene>
<dbReference type="EMBL" id="BMAW01076676">
    <property type="protein sequence ID" value="GFU02610.1"/>
    <property type="molecule type" value="Genomic_DNA"/>
</dbReference>
<dbReference type="AlphaFoldDB" id="A0A8X6Q270"/>
<dbReference type="Proteomes" id="UP000887013">
    <property type="component" value="Unassembled WGS sequence"/>
</dbReference>